<accession>G7IYQ3</accession>
<evidence type="ECO:0000313" key="1">
    <source>
        <dbReference type="EMBL" id="AES68715.2"/>
    </source>
</evidence>
<sequence length="183" mass="20545">MISFNLGALPVLKSLFIEGCRNLKSISIAENALEKSLSYLRSIKIWDYNELESFPSGGLATSNLVYIALWKCEKLYSLPEAMNSLKLAFKKWKLIIYQIFVDDLPSSLHELTVGSVGGIMWNTEQNWEQLTCLFVLQINGNDTVNSLMVPLLPASLMTLCICGLINTSIDGKWLQHLTSLQKL</sequence>
<dbReference type="EnsemblPlants" id="AES68715">
    <property type="protein sequence ID" value="AES68715"/>
    <property type="gene ID" value="MTR_3g014020"/>
</dbReference>
<evidence type="ECO:0000313" key="4">
    <source>
        <dbReference type="Proteomes" id="UP000002051"/>
    </source>
</evidence>
<accession>A0A0C3VBH1</accession>
<dbReference type="Proteomes" id="UP000002051">
    <property type="component" value="Chromosome 3"/>
</dbReference>
<protein>
    <submittedName>
        <fullName evidence="1">CC-NBS-LRR resistance protein, putative</fullName>
    </submittedName>
    <submittedName>
        <fullName evidence="2">Putative leucine-rich repeat domain, L domain-containing protein</fullName>
    </submittedName>
</protein>
<dbReference type="PaxDb" id="3880-AES68715"/>
<dbReference type="InterPro" id="IPR032675">
    <property type="entry name" value="LRR_dom_sf"/>
</dbReference>
<dbReference type="Gramene" id="rna13497">
    <property type="protein sequence ID" value="RHN65633.1"/>
    <property type="gene ID" value="gene13497"/>
</dbReference>
<dbReference type="Gene3D" id="3.80.10.10">
    <property type="entry name" value="Ribonuclease Inhibitor"/>
    <property type="match status" value="1"/>
</dbReference>
<dbReference type="Proteomes" id="UP000265566">
    <property type="component" value="Chromosome 3"/>
</dbReference>
<evidence type="ECO:0000313" key="3">
    <source>
        <dbReference type="EnsemblPlants" id="AES68715"/>
    </source>
</evidence>
<dbReference type="HOGENOM" id="CLU_1477271_0_0_1"/>
<reference evidence="1 4" key="1">
    <citation type="journal article" date="2011" name="Nature">
        <title>The Medicago genome provides insight into the evolution of rhizobial symbioses.</title>
        <authorList>
            <person name="Young N.D."/>
            <person name="Debelle F."/>
            <person name="Oldroyd G.E."/>
            <person name="Geurts R."/>
            <person name="Cannon S.B."/>
            <person name="Udvardi M.K."/>
            <person name="Benedito V.A."/>
            <person name="Mayer K.F."/>
            <person name="Gouzy J."/>
            <person name="Schoof H."/>
            <person name="Van de Peer Y."/>
            <person name="Proost S."/>
            <person name="Cook D.R."/>
            <person name="Meyers B.C."/>
            <person name="Spannagl M."/>
            <person name="Cheung F."/>
            <person name="De Mita S."/>
            <person name="Krishnakumar V."/>
            <person name="Gundlach H."/>
            <person name="Zhou S."/>
            <person name="Mudge J."/>
            <person name="Bharti A.K."/>
            <person name="Murray J.D."/>
            <person name="Naoumkina M.A."/>
            <person name="Rosen B."/>
            <person name="Silverstein K.A."/>
            <person name="Tang H."/>
            <person name="Rombauts S."/>
            <person name="Zhao P.X."/>
            <person name="Zhou P."/>
            <person name="Barbe V."/>
            <person name="Bardou P."/>
            <person name="Bechner M."/>
            <person name="Bellec A."/>
            <person name="Berger A."/>
            <person name="Berges H."/>
            <person name="Bidwell S."/>
            <person name="Bisseling T."/>
            <person name="Choisne N."/>
            <person name="Couloux A."/>
            <person name="Denny R."/>
            <person name="Deshpande S."/>
            <person name="Dai X."/>
            <person name="Doyle J.J."/>
            <person name="Dudez A.M."/>
            <person name="Farmer A.D."/>
            <person name="Fouteau S."/>
            <person name="Franken C."/>
            <person name="Gibelin C."/>
            <person name="Gish J."/>
            <person name="Goldstein S."/>
            <person name="Gonzalez A.J."/>
            <person name="Green P.J."/>
            <person name="Hallab A."/>
            <person name="Hartog M."/>
            <person name="Hua A."/>
            <person name="Humphray S.J."/>
            <person name="Jeong D.H."/>
            <person name="Jing Y."/>
            <person name="Jocker A."/>
            <person name="Kenton S.M."/>
            <person name="Kim D.J."/>
            <person name="Klee K."/>
            <person name="Lai H."/>
            <person name="Lang C."/>
            <person name="Lin S."/>
            <person name="Macmil S.L."/>
            <person name="Magdelenat G."/>
            <person name="Matthews L."/>
            <person name="McCorrison J."/>
            <person name="Monaghan E.L."/>
            <person name="Mun J.H."/>
            <person name="Najar F.Z."/>
            <person name="Nicholson C."/>
            <person name="Noirot C."/>
            <person name="O'Bleness M."/>
            <person name="Paule C.R."/>
            <person name="Poulain J."/>
            <person name="Prion F."/>
            <person name="Qin B."/>
            <person name="Qu C."/>
            <person name="Retzel E.F."/>
            <person name="Riddle C."/>
            <person name="Sallet E."/>
            <person name="Samain S."/>
            <person name="Samson N."/>
            <person name="Sanders I."/>
            <person name="Saurat O."/>
            <person name="Scarpelli C."/>
            <person name="Schiex T."/>
            <person name="Segurens B."/>
            <person name="Severin A.J."/>
            <person name="Sherrier D.J."/>
            <person name="Shi R."/>
            <person name="Sims S."/>
            <person name="Singer S.R."/>
            <person name="Sinharoy S."/>
            <person name="Sterck L."/>
            <person name="Viollet A."/>
            <person name="Wang B.B."/>
            <person name="Wang K."/>
            <person name="Wang M."/>
            <person name="Wang X."/>
            <person name="Warfsmann J."/>
            <person name="Weissenbach J."/>
            <person name="White D.D."/>
            <person name="White J.D."/>
            <person name="Wiley G.B."/>
            <person name="Wincker P."/>
            <person name="Xing Y."/>
            <person name="Yang L."/>
            <person name="Yao Z."/>
            <person name="Ying F."/>
            <person name="Zhai J."/>
            <person name="Zhou L."/>
            <person name="Zuber A."/>
            <person name="Denarie J."/>
            <person name="Dixon R.A."/>
            <person name="May G.D."/>
            <person name="Schwartz D.C."/>
            <person name="Rogers J."/>
            <person name="Quetier F."/>
            <person name="Town C.D."/>
            <person name="Roe B.A."/>
        </authorList>
    </citation>
    <scope>NUCLEOTIDE SEQUENCE [LARGE SCALE GENOMIC DNA]</scope>
    <source>
        <strain evidence="1">A17</strain>
        <strain evidence="3 4">cv. Jemalong A17</strain>
    </source>
</reference>
<gene>
    <name evidence="1" type="ordered locus">MTR_3g014020</name>
    <name evidence="2" type="ORF">MtrunA17_Chr3g0082071</name>
</gene>
<organism evidence="1 4">
    <name type="scientific">Medicago truncatula</name>
    <name type="common">Barrel medic</name>
    <name type="synonym">Medicago tribuloides</name>
    <dbReference type="NCBI Taxonomy" id="3880"/>
    <lineage>
        <taxon>Eukaryota</taxon>
        <taxon>Viridiplantae</taxon>
        <taxon>Streptophyta</taxon>
        <taxon>Embryophyta</taxon>
        <taxon>Tracheophyta</taxon>
        <taxon>Spermatophyta</taxon>
        <taxon>Magnoliopsida</taxon>
        <taxon>eudicotyledons</taxon>
        <taxon>Gunneridae</taxon>
        <taxon>Pentapetalae</taxon>
        <taxon>rosids</taxon>
        <taxon>fabids</taxon>
        <taxon>Fabales</taxon>
        <taxon>Fabaceae</taxon>
        <taxon>Papilionoideae</taxon>
        <taxon>50 kb inversion clade</taxon>
        <taxon>NPAAA clade</taxon>
        <taxon>Hologalegina</taxon>
        <taxon>IRL clade</taxon>
        <taxon>Trifolieae</taxon>
        <taxon>Medicago</taxon>
    </lineage>
</organism>
<name>G7IYQ3_MEDTR</name>
<reference evidence="2" key="4">
    <citation type="journal article" date="2018" name="Nat. Plants">
        <title>Whole-genome landscape of Medicago truncatula symbiotic genes.</title>
        <authorList>
            <person name="Pecrix Y."/>
            <person name="Gamas P."/>
            <person name="Carrere S."/>
        </authorList>
    </citation>
    <scope>NUCLEOTIDE SEQUENCE</scope>
    <source>
        <tissue evidence="2">Leaves</tissue>
    </source>
</reference>
<dbReference type="EMBL" id="CM001219">
    <property type="protein sequence ID" value="AES68715.2"/>
    <property type="molecule type" value="Genomic_DNA"/>
</dbReference>
<reference evidence="3" key="3">
    <citation type="submission" date="2015-04" db="UniProtKB">
        <authorList>
            <consortium name="EnsemblPlants"/>
        </authorList>
    </citation>
    <scope>IDENTIFICATION</scope>
    <source>
        <strain evidence="3">cv. Jemalong A17</strain>
    </source>
</reference>
<dbReference type="SUPFAM" id="SSF52058">
    <property type="entry name" value="L domain-like"/>
    <property type="match status" value="1"/>
</dbReference>
<proteinExistence type="predicted"/>
<keyword evidence="4" id="KW-1185">Reference proteome</keyword>
<reference evidence="1 4" key="2">
    <citation type="journal article" date="2014" name="BMC Genomics">
        <title>An improved genome release (version Mt4.0) for the model legume Medicago truncatula.</title>
        <authorList>
            <person name="Tang H."/>
            <person name="Krishnakumar V."/>
            <person name="Bidwell S."/>
            <person name="Rosen B."/>
            <person name="Chan A."/>
            <person name="Zhou S."/>
            <person name="Gentzbittel L."/>
            <person name="Childs K.L."/>
            <person name="Yandell M."/>
            <person name="Gundlach H."/>
            <person name="Mayer K.F."/>
            <person name="Schwartz D.C."/>
            <person name="Town C.D."/>
        </authorList>
    </citation>
    <scope>GENOME REANNOTATION</scope>
    <source>
        <strain evidence="3 4">cv. Jemalong A17</strain>
    </source>
</reference>
<evidence type="ECO:0000313" key="2">
    <source>
        <dbReference type="EMBL" id="RHN65633.1"/>
    </source>
</evidence>
<dbReference type="AlphaFoldDB" id="G7IYQ3"/>
<dbReference type="EMBL" id="PSQE01000003">
    <property type="protein sequence ID" value="RHN65633.1"/>
    <property type="molecule type" value="Genomic_DNA"/>
</dbReference>